<accession>A0ACC1XG24</accession>
<organism evidence="1 2">
    <name type="scientific">Melia azedarach</name>
    <name type="common">Chinaberry tree</name>
    <dbReference type="NCBI Taxonomy" id="155640"/>
    <lineage>
        <taxon>Eukaryota</taxon>
        <taxon>Viridiplantae</taxon>
        <taxon>Streptophyta</taxon>
        <taxon>Embryophyta</taxon>
        <taxon>Tracheophyta</taxon>
        <taxon>Spermatophyta</taxon>
        <taxon>Magnoliopsida</taxon>
        <taxon>eudicotyledons</taxon>
        <taxon>Gunneridae</taxon>
        <taxon>Pentapetalae</taxon>
        <taxon>rosids</taxon>
        <taxon>malvids</taxon>
        <taxon>Sapindales</taxon>
        <taxon>Meliaceae</taxon>
        <taxon>Melia</taxon>
    </lineage>
</organism>
<evidence type="ECO:0000313" key="1">
    <source>
        <dbReference type="EMBL" id="KAJ4710087.1"/>
    </source>
</evidence>
<gene>
    <name evidence="1" type="ORF">OWV82_016313</name>
</gene>
<keyword evidence="2" id="KW-1185">Reference proteome</keyword>
<proteinExistence type="predicted"/>
<comment type="caution">
    <text evidence="1">The sequence shown here is derived from an EMBL/GenBank/DDBJ whole genome shotgun (WGS) entry which is preliminary data.</text>
</comment>
<dbReference type="Proteomes" id="UP001164539">
    <property type="component" value="Chromosome 9"/>
</dbReference>
<sequence>MAIECLVLGAGQEIGKSCAVVTINGKRIMFDCGMHMGYDDHRRYPDFSLISKSRDFDNAIDCIIITHFHLDHVGALPFFTEVCGYRGPIYMTYPTKALAPLMLEDYRKVMVERRGEEEQFTSDNISECMKKVIAVDLKQTVQVDKDLQIRAYYAGHVLGAAMVYAKVGDSAMVYTGDYNMTPDRHLGAAQIDRLQLDLLITESTYATTVRDSKYAREREFLKAVHQCVAAGGKVLIPTFALGRAQELCILLDDYWERMNLRVPIYFSAGLTIQANMYYKMLISWTSQKVKETYATHNAFDFKNVRNFDRSLIDAPGPCVLFATPGMISGGFSLEVFKRWAPSEMNLITLPGYCVAGTIGHKLMSGKPTKIVLDKDNQVDVRCQIHQLSFSPHTDAKGIMDLVKFLSPQHVILVHGEKPKMASLKKKIHSELGITCYDPANNESVYIPSTNYVKAGASDAFMQSCMNPNFKFLKRGSEEIPNASIQRCTKALSPLQVSDERVVEGILIMEKSKKAKVVHQDELLLKLGAKRHEVQFAYCCPVSVEKLEKTATTDLTPATNVSSVTDKCILIKKLFTKLSSEFSVGDFRNLGEYIRLESFQASICSKDSCPYRITNSFQNKSKAVFFCCTWSGPDEKLAWKIISTLENAI</sequence>
<evidence type="ECO:0000313" key="2">
    <source>
        <dbReference type="Proteomes" id="UP001164539"/>
    </source>
</evidence>
<protein>
    <submittedName>
        <fullName evidence="1">Cleavage and polyadenylation specificity factor subunit 3</fullName>
    </submittedName>
</protein>
<name>A0ACC1XG24_MELAZ</name>
<dbReference type="EMBL" id="CM051402">
    <property type="protein sequence ID" value="KAJ4710087.1"/>
    <property type="molecule type" value="Genomic_DNA"/>
</dbReference>
<reference evidence="1 2" key="1">
    <citation type="journal article" date="2023" name="Science">
        <title>Complex scaffold remodeling in plant triterpene biosynthesis.</title>
        <authorList>
            <person name="De La Pena R."/>
            <person name="Hodgson H."/>
            <person name="Liu J.C."/>
            <person name="Stephenson M.J."/>
            <person name="Martin A.C."/>
            <person name="Owen C."/>
            <person name="Harkess A."/>
            <person name="Leebens-Mack J."/>
            <person name="Jimenez L.E."/>
            <person name="Osbourn A."/>
            <person name="Sattely E.S."/>
        </authorList>
    </citation>
    <scope>NUCLEOTIDE SEQUENCE [LARGE SCALE GENOMIC DNA]</scope>
    <source>
        <strain evidence="2">cv. JPN11</strain>
        <tissue evidence="1">Leaf</tissue>
    </source>
</reference>